<dbReference type="RefSeq" id="WP_180703177.1">
    <property type="nucleotide sequence ID" value="NZ_CAJUCR010000001.1"/>
</dbReference>
<evidence type="ECO:0000313" key="3">
    <source>
        <dbReference type="Proteomes" id="UP000245622"/>
    </source>
</evidence>
<evidence type="ECO:0000313" key="2">
    <source>
        <dbReference type="EMBL" id="CED93464.1"/>
    </source>
</evidence>
<gene>
    <name evidence="2" type="ORF">CRIB_712</name>
</gene>
<sequence length="116" mass="13631">MNRNKNNIISALVFSMLAIIGYLVTYNNKILFFLVFVCERMYSFGAKEDLDSSLDEFNLEEGKKTIGLIIFLILVIVCIYLYFSFKYPYILIILILGDILDYSIYRAYKKHKVKKD</sequence>
<organism evidence="2 3">
    <name type="scientific">Romboutsia ilealis</name>
    <dbReference type="NCBI Taxonomy" id="1115758"/>
    <lineage>
        <taxon>Bacteria</taxon>
        <taxon>Bacillati</taxon>
        <taxon>Bacillota</taxon>
        <taxon>Clostridia</taxon>
        <taxon>Peptostreptococcales</taxon>
        <taxon>Peptostreptococcaceae</taxon>
        <taxon>Romboutsia</taxon>
    </lineage>
</organism>
<dbReference type="GeneID" id="82204892"/>
<keyword evidence="1" id="KW-0472">Membrane</keyword>
<accession>A0A1V1I226</accession>
<dbReference type="Proteomes" id="UP000245622">
    <property type="component" value="Chromosome 1"/>
</dbReference>
<protein>
    <submittedName>
        <fullName evidence="2">Uncharacterized protein</fullName>
    </submittedName>
</protein>
<feature type="transmembrane region" description="Helical" evidence="1">
    <location>
        <begin position="66"/>
        <end position="83"/>
    </location>
</feature>
<name>A0A1V1I226_9FIRM</name>
<dbReference type="EMBL" id="LN555523">
    <property type="protein sequence ID" value="CED93464.1"/>
    <property type="molecule type" value="Genomic_DNA"/>
</dbReference>
<dbReference type="KEGG" id="ril:CRIB_712"/>
<reference evidence="2 3" key="1">
    <citation type="submission" date="2014-04" db="EMBL/GenBank/DDBJ databases">
        <authorList>
            <person name="Hornung B.V."/>
        </authorList>
    </citation>
    <scope>NUCLEOTIDE SEQUENCE [LARGE SCALE GENOMIC DNA]</scope>
    <source>
        <strain evidence="2 3">CRIB</strain>
    </source>
</reference>
<dbReference type="AlphaFoldDB" id="A0A1V1I226"/>
<evidence type="ECO:0000256" key="1">
    <source>
        <dbReference type="SAM" id="Phobius"/>
    </source>
</evidence>
<keyword evidence="1" id="KW-0812">Transmembrane</keyword>
<proteinExistence type="predicted"/>
<keyword evidence="3" id="KW-1185">Reference proteome</keyword>
<feature type="transmembrane region" description="Helical" evidence="1">
    <location>
        <begin position="7"/>
        <end position="24"/>
    </location>
</feature>
<keyword evidence="1" id="KW-1133">Transmembrane helix</keyword>